<dbReference type="Proteomes" id="UP000651837">
    <property type="component" value="Unassembled WGS sequence"/>
</dbReference>
<sequence length="366" mass="41606">MKKSLLFLFLIVGIHIQSYGQYTPKDQAGKLIHYLDNWYNEDTGLWETTSWWNAANILTAQINNAKLTHDPDFKKKIAEIFDRTKEFEVPATEKKPAWICKNYINDFYDDEGWWALAWLDAWEYTGEQRYLDMANIIFEDITTGWNENGGLYWKKGLEFKGSISNGLAMTLATRLHLAGTKTVHGKSALLWATSIWEWMVDSRLINSNGNIQDGVRFKNGQESITENVWTYNQGVVLTGLVNLYKITGESHYLKSAHDLAKATLRNMTNSNMVLVEKRCEPDSCSSDAKQFKGVFMRHLMYLNENSPKNTYKKFMLKNTSAIWDKSMAGGTKAPGVVWNMPSEANAATVSSALDAFNATLSLKQSP</sequence>
<comment type="caution">
    <text evidence="2">The sequence shown here is derived from an EMBL/GenBank/DDBJ whole genome shotgun (WGS) entry which is preliminary data.</text>
</comment>
<dbReference type="PANTHER" id="PTHR47791:SF1">
    <property type="entry name" value="ENDO MANNANASE, GH76 FAMILY (EUROFUNG)"/>
    <property type="match status" value="1"/>
</dbReference>
<dbReference type="InterPro" id="IPR053169">
    <property type="entry name" value="MUG_Protein"/>
</dbReference>
<dbReference type="PANTHER" id="PTHR47791">
    <property type="entry name" value="MEIOTICALLY UP-REGULATED GENE 191 PROTEIN"/>
    <property type="match status" value="1"/>
</dbReference>
<dbReference type="EMBL" id="JACWLN010000013">
    <property type="protein sequence ID" value="MBD1262738.1"/>
    <property type="molecule type" value="Genomic_DNA"/>
</dbReference>
<dbReference type="Gene3D" id="1.50.10.20">
    <property type="match status" value="1"/>
</dbReference>
<evidence type="ECO:0000313" key="1">
    <source>
        <dbReference type="EMBL" id="MBD1262738.1"/>
    </source>
</evidence>
<proteinExistence type="predicted"/>
<dbReference type="SUPFAM" id="SSF48208">
    <property type="entry name" value="Six-hairpin glycosidases"/>
    <property type="match status" value="1"/>
</dbReference>
<accession>A0A316DZJ9</accession>
<reference evidence="1 4" key="2">
    <citation type="submission" date="2020-07" db="EMBL/GenBank/DDBJ databases">
        <title>The draft genome sequence of Maribacter polysiphoniae KCTC 22021.</title>
        <authorList>
            <person name="Mu L."/>
        </authorList>
    </citation>
    <scope>NUCLEOTIDE SEQUENCE [LARGE SCALE GENOMIC DNA]</scope>
    <source>
        <strain evidence="1 4">KCTC 22021</strain>
    </source>
</reference>
<dbReference type="Proteomes" id="UP000245667">
    <property type="component" value="Unassembled WGS sequence"/>
</dbReference>
<reference evidence="2 3" key="1">
    <citation type="submission" date="2018-05" db="EMBL/GenBank/DDBJ databases">
        <title>Genomic Encyclopedia of Archaeal and Bacterial Type Strains, Phase II (KMG-II): from individual species to whole genera.</title>
        <authorList>
            <person name="Goeker M."/>
        </authorList>
    </citation>
    <scope>NUCLEOTIDE SEQUENCE [LARGE SCALE GENOMIC DNA]</scope>
    <source>
        <strain evidence="2 3">DSM 23514</strain>
    </source>
</reference>
<organism evidence="2 3">
    <name type="scientific">Maribacter polysiphoniae</name>
    <dbReference type="NCBI Taxonomy" id="429344"/>
    <lineage>
        <taxon>Bacteria</taxon>
        <taxon>Pseudomonadati</taxon>
        <taxon>Bacteroidota</taxon>
        <taxon>Flavobacteriia</taxon>
        <taxon>Flavobacteriales</taxon>
        <taxon>Flavobacteriaceae</taxon>
        <taxon>Maribacter</taxon>
    </lineage>
</organism>
<keyword evidence="2" id="KW-0378">Hydrolase</keyword>
<gene>
    <name evidence="1" type="ORF">HZY62_19230</name>
    <name evidence="2" type="ORF">LX92_03325</name>
</gene>
<dbReference type="InterPro" id="IPR008928">
    <property type="entry name" value="6-hairpin_glycosidase_sf"/>
</dbReference>
<dbReference type="InterPro" id="IPR005198">
    <property type="entry name" value="Glyco_hydro_76"/>
</dbReference>
<dbReference type="GO" id="GO:0005975">
    <property type="term" value="P:carbohydrate metabolic process"/>
    <property type="evidence" value="ECO:0007669"/>
    <property type="project" value="InterPro"/>
</dbReference>
<evidence type="ECO:0000313" key="4">
    <source>
        <dbReference type="Proteomes" id="UP000651837"/>
    </source>
</evidence>
<keyword evidence="4" id="KW-1185">Reference proteome</keyword>
<name>A0A316DZJ9_9FLAO</name>
<protein>
    <submittedName>
        <fullName evidence="1">Glycoside hydrolase family 76 protein</fullName>
    </submittedName>
    <submittedName>
        <fullName evidence="2">Glycosyl hydrolase family 76</fullName>
    </submittedName>
</protein>
<dbReference type="EMBL" id="QGGQ01000009">
    <property type="protein sequence ID" value="PWK21973.1"/>
    <property type="molecule type" value="Genomic_DNA"/>
</dbReference>
<evidence type="ECO:0000313" key="2">
    <source>
        <dbReference type="EMBL" id="PWK21973.1"/>
    </source>
</evidence>
<dbReference type="Pfam" id="PF03663">
    <property type="entry name" value="Glyco_hydro_76"/>
    <property type="match status" value="1"/>
</dbReference>
<dbReference type="RefSeq" id="WP_170117877.1">
    <property type="nucleotide sequence ID" value="NZ_JACWLN010000013.1"/>
</dbReference>
<dbReference type="AlphaFoldDB" id="A0A316DZJ9"/>
<evidence type="ECO:0000313" key="3">
    <source>
        <dbReference type="Proteomes" id="UP000245667"/>
    </source>
</evidence>
<dbReference type="GO" id="GO:0016787">
    <property type="term" value="F:hydrolase activity"/>
    <property type="evidence" value="ECO:0007669"/>
    <property type="project" value="UniProtKB-KW"/>
</dbReference>